<proteinExistence type="predicted"/>
<evidence type="ECO:0000256" key="1">
    <source>
        <dbReference type="SAM" id="MobiDB-lite"/>
    </source>
</evidence>
<protein>
    <submittedName>
        <fullName evidence="3">Peptidoglycan binding protein CsiV</fullName>
    </submittedName>
</protein>
<dbReference type="Proteomes" id="UP000662770">
    <property type="component" value="Chromosome"/>
</dbReference>
<feature type="signal peptide" evidence="2">
    <location>
        <begin position="1"/>
        <end position="20"/>
    </location>
</feature>
<evidence type="ECO:0000313" key="4">
    <source>
        <dbReference type="Proteomes" id="UP000662770"/>
    </source>
</evidence>
<feature type="compositionally biased region" description="Acidic residues" evidence="1">
    <location>
        <begin position="320"/>
        <end position="329"/>
    </location>
</feature>
<gene>
    <name evidence="3" type="ORF">JYB87_11585</name>
</gene>
<name>A0ABX7QNV7_9GAMM</name>
<sequence>MIKQCLLATLAGLSAFAAQAAQYPWYEVEIFVFERQAVSDEHWPSTPLTLKTDNAIDLITPQVANDITGVSMALGDCGNRNWNNVSSQDFGVNATLDTTLTTSQKTPNQQPCHGLTSANKLLLPKQLPVQVVPANQHSAAVPSAVLLGANNANFKNYIAKLNRQGGIQPLLHMTWQQEMKPRSNAQPLHLFAGKDYAEQFQANGMPVSVEAKSNRYGFDELKQDGNQTAPVWQFDGLLTIYLNHYLFVETRFNLRALEQKTLEGDATSDTTPSIIPFLGVAPMEQNRRIRSTEIHYFDHPRMGMLLQVRKMQQPSGVAVEAEEQADDSADTPPESTAPESTTPNGVH</sequence>
<feature type="chain" id="PRO_5045147941" evidence="2">
    <location>
        <begin position="21"/>
        <end position="347"/>
    </location>
</feature>
<evidence type="ECO:0000313" key="3">
    <source>
        <dbReference type="EMBL" id="QSX32408.1"/>
    </source>
</evidence>
<accession>A0ABX7QNV7</accession>
<dbReference type="RefSeq" id="WP_207353652.1">
    <property type="nucleotide sequence ID" value="NZ_CP071503.1"/>
</dbReference>
<feature type="region of interest" description="Disordered" evidence="1">
    <location>
        <begin position="312"/>
        <end position="347"/>
    </location>
</feature>
<keyword evidence="4" id="KW-1185">Reference proteome</keyword>
<reference evidence="3 4" key="1">
    <citation type="submission" date="2021-03" db="EMBL/GenBank/DDBJ databases">
        <title>Novel species identification of genus Shewanella.</title>
        <authorList>
            <person name="Liu G."/>
            <person name="Zhang Q."/>
        </authorList>
    </citation>
    <scope>NUCLEOTIDE SEQUENCE [LARGE SCALE GENOMIC DNA]</scope>
    <source>
        <strain evidence="3 4">FJAT-51800</strain>
    </source>
</reference>
<keyword evidence="2" id="KW-0732">Signal</keyword>
<evidence type="ECO:0000256" key="2">
    <source>
        <dbReference type="SAM" id="SignalP"/>
    </source>
</evidence>
<feature type="compositionally biased region" description="Low complexity" evidence="1">
    <location>
        <begin position="331"/>
        <end position="347"/>
    </location>
</feature>
<dbReference type="EMBL" id="CP071503">
    <property type="protein sequence ID" value="QSX32408.1"/>
    <property type="molecule type" value="Genomic_DNA"/>
</dbReference>
<dbReference type="InterPro" id="IPR021241">
    <property type="entry name" value="CsiV"/>
</dbReference>
<dbReference type="Pfam" id="PF10972">
    <property type="entry name" value="CsiV"/>
    <property type="match status" value="1"/>
</dbReference>
<organism evidence="3 4">
    <name type="scientific">Shewanella avicenniae</name>
    <dbReference type="NCBI Taxonomy" id="2814294"/>
    <lineage>
        <taxon>Bacteria</taxon>
        <taxon>Pseudomonadati</taxon>
        <taxon>Pseudomonadota</taxon>
        <taxon>Gammaproteobacteria</taxon>
        <taxon>Alteromonadales</taxon>
        <taxon>Shewanellaceae</taxon>
        <taxon>Shewanella</taxon>
    </lineage>
</organism>